<protein>
    <submittedName>
        <fullName evidence="1">Uncharacterized protein</fullName>
    </submittedName>
</protein>
<dbReference type="EMBL" id="GL883026">
    <property type="protein sequence ID" value="EGG15066.1"/>
    <property type="molecule type" value="Genomic_DNA"/>
</dbReference>
<reference evidence="2" key="1">
    <citation type="journal article" date="2011" name="Genome Res.">
        <title>Phylogeny-wide analysis of social amoeba genomes highlights ancient origins for complex intercellular communication.</title>
        <authorList>
            <person name="Heidel A.J."/>
            <person name="Lawal H.M."/>
            <person name="Felder M."/>
            <person name="Schilde C."/>
            <person name="Helps N.R."/>
            <person name="Tunggal B."/>
            <person name="Rivero F."/>
            <person name="John U."/>
            <person name="Schleicher M."/>
            <person name="Eichinger L."/>
            <person name="Platzer M."/>
            <person name="Noegel A.A."/>
            <person name="Schaap P."/>
            <person name="Gloeckner G."/>
        </authorList>
    </citation>
    <scope>NUCLEOTIDE SEQUENCE [LARGE SCALE GENOMIC DNA]</scope>
    <source>
        <strain evidence="2">SH3</strain>
    </source>
</reference>
<evidence type="ECO:0000313" key="1">
    <source>
        <dbReference type="EMBL" id="EGG15066.1"/>
    </source>
</evidence>
<dbReference type="KEGG" id="dfa:DFA_09889"/>
<evidence type="ECO:0000313" key="2">
    <source>
        <dbReference type="Proteomes" id="UP000007797"/>
    </source>
</evidence>
<sequence length="220" mass="25970">MVGGDLSMFQYLFIQGYYWTLEGLLMAIAFNHIDIVEFIFEKSGEVTQDIQKDLITRPPFLNQNRLKRWKFKKQIIEEFKEKDINIPFKELEENIDHFFEYASEDSVLMVIEWNQVGLHLRVLTKSASQLKSMANKFILANRGFDYSGTKHSFLFAKWATMRMECINRLSANTNYEWMKHIQGVQDVCRIFVITKSKFRSTVTPEVAQLYLTVFNASYKQ</sequence>
<organism evidence="1 2">
    <name type="scientific">Cavenderia fasciculata</name>
    <name type="common">Slime mold</name>
    <name type="synonym">Dictyostelium fasciculatum</name>
    <dbReference type="NCBI Taxonomy" id="261658"/>
    <lineage>
        <taxon>Eukaryota</taxon>
        <taxon>Amoebozoa</taxon>
        <taxon>Evosea</taxon>
        <taxon>Eumycetozoa</taxon>
        <taxon>Dictyostelia</taxon>
        <taxon>Acytosteliales</taxon>
        <taxon>Cavenderiaceae</taxon>
        <taxon>Cavenderia</taxon>
    </lineage>
</organism>
<dbReference type="Proteomes" id="UP000007797">
    <property type="component" value="Unassembled WGS sequence"/>
</dbReference>
<dbReference type="AlphaFoldDB" id="F4Q8P7"/>
<name>F4Q8P7_CACFS</name>
<keyword evidence="2" id="KW-1185">Reference proteome</keyword>
<proteinExistence type="predicted"/>
<gene>
    <name evidence="1" type="ORF">DFA_09889</name>
</gene>
<accession>F4Q8P7</accession>
<dbReference type="RefSeq" id="XP_004351786.1">
    <property type="nucleotide sequence ID" value="XM_004351734.1"/>
</dbReference>
<dbReference type="GeneID" id="14867116"/>